<sequence>MDCVSLHPARSHFYTSGDFTRFCDFRFSQKCRLGVGLDLNGYKTWKPPQEQLCRFGHKERETLPHVLNHCFGSKTRGYQLRHNCLVDRIKKAAERDFRSCMKISESPARTYALIL</sequence>
<dbReference type="Proteomes" id="UP000499080">
    <property type="component" value="Unassembled WGS sequence"/>
</dbReference>
<organism evidence="1 2">
    <name type="scientific">Araneus ventricosus</name>
    <name type="common">Orbweaver spider</name>
    <name type="synonym">Epeira ventricosa</name>
    <dbReference type="NCBI Taxonomy" id="182803"/>
    <lineage>
        <taxon>Eukaryota</taxon>
        <taxon>Metazoa</taxon>
        <taxon>Ecdysozoa</taxon>
        <taxon>Arthropoda</taxon>
        <taxon>Chelicerata</taxon>
        <taxon>Arachnida</taxon>
        <taxon>Araneae</taxon>
        <taxon>Araneomorphae</taxon>
        <taxon>Entelegynae</taxon>
        <taxon>Araneoidea</taxon>
        <taxon>Araneidae</taxon>
        <taxon>Araneus</taxon>
    </lineage>
</organism>
<dbReference type="EMBL" id="BGPR01047873">
    <property type="protein sequence ID" value="GBO24901.1"/>
    <property type="molecule type" value="Genomic_DNA"/>
</dbReference>
<proteinExistence type="predicted"/>
<comment type="caution">
    <text evidence="1">The sequence shown here is derived from an EMBL/GenBank/DDBJ whole genome shotgun (WGS) entry which is preliminary data.</text>
</comment>
<dbReference type="AlphaFoldDB" id="A0A4Y2VJR5"/>
<evidence type="ECO:0000313" key="1">
    <source>
        <dbReference type="EMBL" id="GBO24901.1"/>
    </source>
</evidence>
<dbReference type="OrthoDB" id="6499936at2759"/>
<accession>A0A4Y2VJR5</accession>
<reference evidence="1 2" key="1">
    <citation type="journal article" date="2019" name="Sci. Rep.">
        <title>Orb-weaving spider Araneus ventricosus genome elucidates the spidroin gene catalogue.</title>
        <authorList>
            <person name="Kono N."/>
            <person name="Nakamura H."/>
            <person name="Ohtoshi R."/>
            <person name="Moran D.A.P."/>
            <person name="Shinohara A."/>
            <person name="Yoshida Y."/>
            <person name="Fujiwara M."/>
            <person name="Mori M."/>
            <person name="Tomita M."/>
            <person name="Arakawa K."/>
        </authorList>
    </citation>
    <scope>NUCLEOTIDE SEQUENCE [LARGE SCALE GENOMIC DNA]</scope>
</reference>
<evidence type="ECO:0000313" key="2">
    <source>
        <dbReference type="Proteomes" id="UP000499080"/>
    </source>
</evidence>
<protein>
    <submittedName>
        <fullName evidence="1">Uncharacterized protein</fullName>
    </submittedName>
</protein>
<name>A0A4Y2VJR5_ARAVE</name>
<keyword evidence="2" id="KW-1185">Reference proteome</keyword>
<gene>
    <name evidence="1" type="ORF">AVEN_53803_1</name>
</gene>